<evidence type="ECO:0000256" key="16">
    <source>
        <dbReference type="ARBA" id="ARBA00048647"/>
    </source>
</evidence>
<evidence type="ECO:0000256" key="7">
    <source>
        <dbReference type="ARBA" id="ARBA00022679"/>
    </source>
</evidence>
<evidence type="ECO:0000256" key="12">
    <source>
        <dbReference type="ARBA" id="ARBA00023253"/>
    </source>
</evidence>
<keyword evidence="13" id="KW-0119">Carbohydrate metabolism</keyword>
<dbReference type="STRING" id="67801.A0A1B0BA62"/>
<dbReference type="Pfam" id="PF10250">
    <property type="entry name" value="O-FucT"/>
    <property type="match status" value="1"/>
</dbReference>
<dbReference type="VEuPathDB" id="VectorBase:GPPI023698"/>
<comment type="subcellular location">
    <subcellularLocation>
        <location evidence="1">Endoplasmic reticulum</location>
    </subcellularLocation>
</comment>
<evidence type="ECO:0000256" key="15">
    <source>
        <dbReference type="ARBA" id="ARBA00047273"/>
    </source>
</evidence>
<evidence type="ECO:0000256" key="10">
    <source>
        <dbReference type="ARBA" id="ARBA00023157"/>
    </source>
</evidence>
<evidence type="ECO:0000256" key="11">
    <source>
        <dbReference type="ARBA" id="ARBA00023180"/>
    </source>
</evidence>
<keyword evidence="12" id="KW-0294">Fucose metabolism</keyword>
<dbReference type="PANTHER" id="PTHR21420:SF10">
    <property type="entry name" value="GDP-FUCOSE PROTEIN O-FUCOSYLTRANSFERASE 1"/>
    <property type="match status" value="1"/>
</dbReference>
<evidence type="ECO:0000256" key="2">
    <source>
        <dbReference type="ARBA" id="ARBA00004922"/>
    </source>
</evidence>
<dbReference type="EMBL" id="JXJN01010830">
    <property type="status" value="NOT_ANNOTATED_CDS"/>
    <property type="molecule type" value="Genomic_DNA"/>
</dbReference>
<protein>
    <recommendedName>
        <fullName evidence="5">GDP-fucose protein O-fucosyltransferase 1</fullName>
        <ecNumber evidence="4">2.4.1.221</ecNumber>
    </recommendedName>
    <alternativeName>
        <fullName evidence="14">Peptide-O-fucosyltransferase 1</fullName>
    </alternativeName>
</protein>
<dbReference type="InterPro" id="IPR019378">
    <property type="entry name" value="GDP-Fuc_O-FucTrfase"/>
</dbReference>
<keyword evidence="7" id="KW-0808">Transferase</keyword>
<comment type="catalytic activity">
    <reaction evidence="16">
        <text>L-seryl-[protein] + GDP-beta-L-fucose = 3-O-(alpha-L-fucosyl)-L-seryl-[protein] + GDP + H(+)</text>
        <dbReference type="Rhea" id="RHEA:63644"/>
        <dbReference type="Rhea" id="RHEA-COMP:9863"/>
        <dbReference type="Rhea" id="RHEA-COMP:17914"/>
        <dbReference type="ChEBI" id="CHEBI:15378"/>
        <dbReference type="ChEBI" id="CHEBI:29999"/>
        <dbReference type="ChEBI" id="CHEBI:57273"/>
        <dbReference type="ChEBI" id="CHEBI:58189"/>
        <dbReference type="ChEBI" id="CHEBI:189632"/>
        <dbReference type="EC" id="2.4.1.221"/>
    </reaction>
    <physiologicalReaction direction="left-to-right" evidence="16">
        <dbReference type="Rhea" id="RHEA:63645"/>
    </physiologicalReaction>
</comment>
<dbReference type="Proteomes" id="UP000092460">
    <property type="component" value="Unassembled WGS sequence"/>
</dbReference>
<dbReference type="EnsemblMetazoa" id="GPPI023698-RA">
    <property type="protein sequence ID" value="GPPI023698-PA"/>
    <property type="gene ID" value="GPPI023698"/>
</dbReference>
<dbReference type="InterPro" id="IPR039922">
    <property type="entry name" value="POFUT1"/>
</dbReference>
<evidence type="ECO:0000256" key="1">
    <source>
        <dbReference type="ARBA" id="ARBA00004240"/>
    </source>
</evidence>
<evidence type="ECO:0000313" key="18">
    <source>
        <dbReference type="Proteomes" id="UP000092460"/>
    </source>
</evidence>
<accession>A0A1B0BA62</accession>
<sequence>MFYGKSICNQASHFSGGLAFCKTLNRTFVVPPWVEYRKAETRSKQVRLDSYFSLDPIKEHHRIILITDFMSEVTYKLSLKKNAFNFVR</sequence>
<evidence type="ECO:0000256" key="13">
    <source>
        <dbReference type="ARBA" id="ARBA00023277"/>
    </source>
</evidence>
<reference evidence="17" key="2">
    <citation type="submission" date="2020-05" db="UniProtKB">
        <authorList>
            <consortium name="EnsemblMetazoa"/>
        </authorList>
    </citation>
    <scope>IDENTIFICATION</scope>
    <source>
        <strain evidence="17">IAEA</strain>
    </source>
</reference>
<dbReference type="PANTHER" id="PTHR21420">
    <property type="entry name" value="GDP-FUCOSE PROTEIN O-FUCOSYLTRANSFERASE 1"/>
    <property type="match status" value="1"/>
</dbReference>
<reference evidence="18" key="1">
    <citation type="submission" date="2015-01" db="EMBL/GenBank/DDBJ databases">
        <authorList>
            <person name="Aksoy S."/>
            <person name="Warren W."/>
            <person name="Wilson R.K."/>
        </authorList>
    </citation>
    <scope>NUCLEOTIDE SEQUENCE [LARGE SCALE GENOMIC DNA]</scope>
    <source>
        <strain evidence="18">IAEA</strain>
    </source>
</reference>
<dbReference type="GO" id="GO:0046922">
    <property type="term" value="F:peptide-O-fucosyltransferase activity"/>
    <property type="evidence" value="ECO:0007669"/>
    <property type="project" value="UniProtKB-EC"/>
</dbReference>
<comment type="pathway">
    <text evidence="2">Protein modification; protein glycosylation.</text>
</comment>
<keyword evidence="10" id="KW-1015">Disulfide bond</keyword>
<dbReference type="Gene3D" id="3.40.50.11340">
    <property type="match status" value="1"/>
</dbReference>
<evidence type="ECO:0000313" key="17">
    <source>
        <dbReference type="EnsemblMetazoa" id="GPPI023698-PA"/>
    </source>
</evidence>
<dbReference type="GO" id="GO:0005783">
    <property type="term" value="C:endoplasmic reticulum"/>
    <property type="evidence" value="ECO:0007669"/>
    <property type="project" value="UniProtKB-SubCell"/>
</dbReference>
<comment type="similarity">
    <text evidence="3">Belongs to the glycosyltransferase 65 family.</text>
</comment>
<evidence type="ECO:0000256" key="9">
    <source>
        <dbReference type="ARBA" id="ARBA00022976"/>
    </source>
</evidence>
<comment type="catalytic activity">
    <reaction evidence="15">
        <text>L-threonyl-[protein] + GDP-beta-L-fucose = 3-O-(alpha-L-fucosyl)-L-threonyl-[protein] + GDP + H(+)</text>
        <dbReference type="Rhea" id="RHEA:70491"/>
        <dbReference type="Rhea" id="RHEA-COMP:11060"/>
        <dbReference type="Rhea" id="RHEA-COMP:17915"/>
        <dbReference type="ChEBI" id="CHEBI:15378"/>
        <dbReference type="ChEBI" id="CHEBI:30013"/>
        <dbReference type="ChEBI" id="CHEBI:57273"/>
        <dbReference type="ChEBI" id="CHEBI:58189"/>
        <dbReference type="ChEBI" id="CHEBI:189631"/>
        <dbReference type="EC" id="2.4.1.221"/>
    </reaction>
    <physiologicalReaction direction="left-to-right" evidence="15">
        <dbReference type="Rhea" id="RHEA:70492"/>
    </physiologicalReaction>
</comment>
<dbReference type="GO" id="GO:0006004">
    <property type="term" value="P:fucose metabolic process"/>
    <property type="evidence" value="ECO:0007669"/>
    <property type="project" value="UniProtKB-KW"/>
</dbReference>
<evidence type="ECO:0000256" key="3">
    <source>
        <dbReference type="ARBA" id="ARBA00010626"/>
    </source>
</evidence>
<evidence type="ECO:0000256" key="5">
    <source>
        <dbReference type="ARBA" id="ARBA00021745"/>
    </source>
</evidence>
<name>A0A1B0BA62_9MUSC</name>
<dbReference type="AlphaFoldDB" id="A0A1B0BA62"/>
<dbReference type="UniPathway" id="UPA00378"/>
<evidence type="ECO:0000256" key="14">
    <source>
        <dbReference type="ARBA" id="ARBA00033080"/>
    </source>
</evidence>
<dbReference type="GO" id="GO:0007219">
    <property type="term" value="P:Notch signaling pathway"/>
    <property type="evidence" value="ECO:0007669"/>
    <property type="project" value="UniProtKB-KW"/>
</dbReference>
<keyword evidence="6" id="KW-0328">Glycosyltransferase</keyword>
<keyword evidence="11" id="KW-0325">Glycoprotein</keyword>
<evidence type="ECO:0000256" key="4">
    <source>
        <dbReference type="ARBA" id="ARBA00012196"/>
    </source>
</evidence>
<evidence type="ECO:0000256" key="6">
    <source>
        <dbReference type="ARBA" id="ARBA00022676"/>
    </source>
</evidence>
<evidence type="ECO:0000256" key="8">
    <source>
        <dbReference type="ARBA" id="ARBA00022824"/>
    </source>
</evidence>
<dbReference type="EC" id="2.4.1.221" evidence="4"/>
<keyword evidence="9" id="KW-0914">Notch signaling pathway</keyword>
<organism evidence="17 18">
    <name type="scientific">Glossina palpalis gambiensis</name>
    <dbReference type="NCBI Taxonomy" id="67801"/>
    <lineage>
        <taxon>Eukaryota</taxon>
        <taxon>Metazoa</taxon>
        <taxon>Ecdysozoa</taxon>
        <taxon>Arthropoda</taxon>
        <taxon>Hexapoda</taxon>
        <taxon>Insecta</taxon>
        <taxon>Pterygota</taxon>
        <taxon>Neoptera</taxon>
        <taxon>Endopterygota</taxon>
        <taxon>Diptera</taxon>
        <taxon>Brachycera</taxon>
        <taxon>Muscomorpha</taxon>
        <taxon>Hippoboscoidea</taxon>
        <taxon>Glossinidae</taxon>
        <taxon>Glossina</taxon>
    </lineage>
</organism>
<keyword evidence="18" id="KW-1185">Reference proteome</keyword>
<keyword evidence="8" id="KW-0256">Endoplasmic reticulum</keyword>
<proteinExistence type="inferred from homology"/>